<organism evidence="2 3">
    <name type="scientific">Lactuca sativa</name>
    <name type="common">Garden lettuce</name>
    <dbReference type="NCBI Taxonomy" id="4236"/>
    <lineage>
        <taxon>Eukaryota</taxon>
        <taxon>Viridiplantae</taxon>
        <taxon>Streptophyta</taxon>
        <taxon>Embryophyta</taxon>
        <taxon>Tracheophyta</taxon>
        <taxon>Spermatophyta</taxon>
        <taxon>Magnoliopsida</taxon>
        <taxon>eudicotyledons</taxon>
        <taxon>Gunneridae</taxon>
        <taxon>Pentapetalae</taxon>
        <taxon>asterids</taxon>
        <taxon>campanulids</taxon>
        <taxon>Asterales</taxon>
        <taxon>Asteraceae</taxon>
        <taxon>Cichorioideae</taxon>
        <taxon>Cichorieae</taxon>
        <taxon>Lactucinae</taxon>
        <taxon>Lactuca</taxon>
    </lineage>
</organism>
<keyword evidence="3" id="KW-1185">Reference proteome</keyword>
<evidence type="ECO:0000256" key="1">
    <source>
        <dbReference type="SAM" id="MobiDB-lite"/>
    </source>
</evidence>
<feature type="compositionally biased region" description="Basic and acidic residues" evidence="1">
    <location>
        <begin position="121"/>
        <end position="131"/>
    </location>
</feature>
<sequence>MALAYKKRMEETLVKEKEKHAEDITIKRWFVKYESLFKKHIGETSKVNENEVQVEKKIEESKDENPTNDIAFQKAIVLYTLKENQVQHTEVENTVNAEESEEMVVYQTINTQQEIQEEAGGENKRKEKEKK</sequence>
<dbReference type="AlphaFoldDB" id="A0A9R1WEN7"/>
<accession>A0A9R1WEN7</accession>
<evidence type="ECO:0000313" key="2">
    <source>
        <dbReference type="EMBL" id="KAJ0222389.1"/>
    </source>
</evidence>
<protein>
    <submittedName>
        <fullName evidence="2">Uncharacterized protein</fullName>
    </submittedName>
</protein>
<gene>
    <name evidence="2" type="ORF">LSAT_V11C200096110</name>
</gene>
<dbReference type="EMBL" id="NBSK02000002">
    <property type="protein sequence ID" value="KAJ0222389.1"/>
    <property type="molecule type" value="Genomic_DNA"/>
</dbReference>
<dbReference type="Proteomes" id="UP000235145">
    <property type="component" value="Unassembled WGS sequence"/>
</dbReference>
<evidence type="ECO:0000313" key="3">
    <source>
        <dbReference type="Proteomes" id="UP000235145"/>
    </source>
</evidence>
<comment type="caution">
    <text evidence="2">The sequence shown here is derived from an EMBL/GenBank/DDBJ whole genome shotgun (WGS) entry which is preliminary data.</text>
</comment>
<reference evidence="2 3" key="1">
    <citation type="journal article" date="2017" name="Nat. Commun.">
        <title>Genome assembly with in vitro proximity ligation data and whole-genome triplication in lettuce.</title>
        <authorList>
            <person name="Reyes-Chin-Wo S."/>
            <person name="Wang Z."/>
            <person name="Yang X."/>
            <person name="Kozik A."/>
            <person name="Arikit S."/>
            <person name="Song C."/>
            <person name="Xia L."/>
            <person name="Froenicke L."/>
            <person name="Lavelle D.O."/>
            <person name="Truco M.J."/>
            <person name="Xia R."/>
            <person name="Zhu S."/>
            <person name="Xu C."/>
            <person name="Xu H."/>
            <person name="Xu X."/>
            <person name="Cox K."/>
            <person name="Korf I."/>
            <person name="Meyers B.C."/>
            <person name="Michelmore R.W."/>
        </authorList>
    </citation>
    <scope>NUCLEOTIDE SEQUENCE [LARGE SCALE GENOMIC DNA]</scope>
    <source>
        <strain evidence="3">cv. Salinas</strain>
        <tissue evidence="2">Seedlings</tissue>
    </source>
</reference>
<proteinExistence type="predicted"/>
<name>A0A9R1WEN7_LACSA</name>
<feature type="region of interest" description="Disordered" evidence="1">
    <location>
        <begin position="109"/>
        <end position="131"/>
    </location>
</feature>